<reference evidence="14" key="1">
    <citation type="submission" date="2016-11" db="UniProtKB">
        <authorList>
            <consortium name="WormBaseParasite"/>
        </authorList>
    </citation>
    <scope>IDENTIFICATION</scope>
</reference>
<keyword evidence="7" id="KW-1133">Transmembrane helix</keyword>
<evidence type="ECO:0000256" key="5">
    <source>
        <dbReference type="ARBA" id="ARBA00022837"/>
    </source>
</evidence>
<comment type="subcellular location">
    <subcellularLocation>
        <location evidence="1">Membrane</location>
        <topology evidence="1">Single-pass membrane protein</topology>
    </subcellularLocation>
</comment>
<evidence type="ECO:0000256" key="7">
    <source>
        <dbReference type="ARBA" id="ARBA00022989"/>
    </source>
</evidence>
<evidence type="ECO:0000256" key="10">
    <source>
        <dbReference type="PROSITE-ProRule" id="PRU00043"/>
    </source>
</evidence>
<protein>
    <submittedName>
        <fullName evidence="14">Cadherin domain-containing protein</fullName>
    </submittedName>
</protein>
<dbReference type="FunFam" id="2.60.40.60:FF:000033">
    <property type="entry name" value="FAT atypical cadherin 1"/>
    <property type="match status" value="1"/>
</dbReference>
<dbReference type="InterPro" id="IPR015919">
    <property type="entry name" value="Cadherin-like_sf"/>
</dbReference>
<keyword evidence="9" id="KW-0325">Glycoprotein</keyword>
<name>A0A1I8GNA3_9PLAT</name>
<dbReference type="PROSITE" id="PS00232">
    <property type="entry name" value="CADHERIN_1"/>
    <property type="match status" value="3"/>
</dbReference>
<feature type="domain" description="Cadherin" evidence="12">
    <location>
        <begin position="1804"/>
        <end position="1922"/>
    </location>
</feature>
<dbReference type="CDD" id="cd11304">
    <property type="entry name" value="Cadherin_repeat"/>
    <property type="match status" value="14"/>
</dbReference>
<feature type="domain" description="Cadherin" evidence="12">
    <location>
        <begin position="2050"/>
        <end position="2148"/>
    </location>
</feature>
<proteinExistence type="predicted"/>
<feature type="domain" description="Cadherin" evidence="12">
    <location>
        <begin position="1565"/>
        <end position="1649"/>
    </location>
</feature>
<dbReference type="GO" id="GO:0005886">
    <property type="term" value="C:plasma membrane"/>
    <property type="evidence" value="ECO:0007669"/>
    <property type="project" value="UniProtKB-SubCell"/>
</dbReference>
<keyword evidence="5 10" id="KW-0106">Calcium</keyword>
<feature type="region of interest" description="Disordered" evidence="11">
    <location>
        <begin position="686"/>
        <end position="724"/>
    </location>
</feature>
<keyword evidence="2" id="KW-0812">Transmembrane</keyword>
<keyword evidence="13" id="KW-1185">Reference proteome</keyword>
<dbReference type="SMART" id="SM00112">
    <property type="entry name" value="CA"/>
    <property type="match status" value="14"/>
</dbReference>
<feature type="domain" description="Cadherin" evidence="12">
    <location>
        <begin position="2254"/>
        <end position="2341"/>
    </location>
</feature>
<dbReference type="PROSITE" id="PS50268">
    <property type="entry name" value="CADHERIN_2"/>
    <property type="match status" value="14"/>
</dbReference>
<dbReference type="FunFam" id="2.60.40.60:FF:000020">
    <property type="entry name" value="Dachsous cadherin-related 1b"/>
    <property type="match status" value="1"/>
</dbReference>
<dbReference type="Proteomes" id="UP000095280">
    <property type="component" value="Unplaced"/>
</dbReference>
<keyword evidence="8" id="KW-0472">Membrane</keyword>
<feature type="compositionally biased region" description="Polar residues" evidence="11">
    <location>
        <begin position="1568"/>
        <end position="1580"/>
    </location>
</feature>
<dbReference type="SUPFAM" id="SSF49313">
    <property type="entry name" value="Cadherin-like"/>
    <property type="match status" value="14"/>
</dbReference>
<keyword evidence="6" id="KW-0130">Cell adhesion</keyword>
<evidence type="ECO:0000256" key="11">
    <source>
        <dbReference type="SAM" id="MobiDB-lite"/>
    </source>
</evidence>
<feature type="domain" description="Cadherin" evidence="12">
    <location>
        <begin position="73"/>
        <end position="175"/>
    </location>
</feature>
<feature type="domain" description="Cadherin" evidence="12">
    <location>
        <begin position="281"/>
        <end position="384"/>
    </location>
</feature>
<feature type="domain" description="Cadherin" evidence="12">
    <location>
        <begin position="1923"/>
        <end position="2039"/>
    </location>
</feature>
<feature type="domain" description="Cadherin" evidence="12">
    <location>
        <begin position="2149"/>
        <end position="2253"/>
    </location>
</feature>
<evidence type="ECO:0000256" key="8">
    <source>
        <dbReference type="ARBA" id="ARBA00023136"/>
    </source>
</evidence>
<feature type="region of interest" description="Disordered" evidence="11">
    <location>
        <begin position="1061"/>
        <end position="1082"/>
    </location>
</feature>
<dbReference type="GO" id="GO:0005509">
    <property type="term" value="F:calcium ion binding"/>
    <property type="evidence" value="ECO:0007669"/>
    <property type="project" value="UniProtKB-UniRule"/>
</dbReference>
<dbReference type="PRINTS" id="PR00205">
    <property type="entry name" value="CADHERIN"/>
</dbReference>
<keyword evidence="3" id="KW-0732">Signal</keyword>
<dbReference type="InterPro" id="IPR002126">
    <property type="entry name" value="Cadherin-like_dom"/>
</dbReference>
<feature type="domain" description="Cadherin" evidence="12">
    <location>
        <begin position="393"/>
        <end position="487"/>
    </location>
</feature>
<dbReference type="PANTHER" id="PTHR24026">
    <property type="entry name" value="FAT ATYPICAL CADHERIN-RELATED"/>
    <property type="match status" value="1"/>
</dbReference>
<feature type="domain" description="Cadherin" evidence="12">
    <location>
        <begin position="1175"/>
        <end position="1272"/>
    </location>
</feature>
<dbReference type="GO" id="GO:0007156">
    <property type="term" value="P:homophilic cell adhesion via plasma membrane adhesion molecules"/>
    <property type="evidence" value="ECO:0007669"/>
    <property type="project" value="InterPro"/>
</dbReference>
<keyword evidence="4" id="KW-0677">Repeat</keyword>
<evidence type="ECO:0000256" key="9">
    <source>
        <dbReference type="ARBA" id="ARBA00023180"/>
    </source>
</evidence>
<evidence type="ECO:0000259" key="12">
    <source>
        <dbReference type="PROSITE" id="PS50268"/>
    </source>
</evidence>
<dbReference type="InterPro" id="IPR020894">
    <property type="entry name" value="Cadherin_CS"/>
</dbReference>
<evidence type="ECO:0000256" key="2">
    <source>
        <dbReference type="ARBA" id="ARBA00022692"/>
    </source>
</evidence>
<sequence>GAAPVSLRLAWGSPESLPLRLNSVTGELHLTGPPQPDGASWRFDVEASDGVHTAACRVSVAVAAAPTRTDTPPNSTAEVTVAENSPPGEIFAWQCRFHGNSTPIQYTLAGDIGSSFGLVEKTSGRLRLLKALDREAAAAHSLRLSCACSRPSGPAAATLDLSVLVADENDNSPTFAASSASAVTIARNLPADAPVAQLTATDPDAGENGTVAFLLLSHTETFYVDSATGQVRLRSAASDLQGAAGFEVWAEARDRGRLWRSARRLLNVSLAAADICAPVFQQPDFTFWVEEALPSSQLPAFVGRAAATDCDSPALLYQSLDDSVPFSVTTDGGLVRATSAVDRESRPLPFVFTVQAFDNSSPRKSASATVSVSVADRNDNRPRCAWRLAFHRVAEDAPVGLEVGQLVATDSDLGKNARLEFGLVDGDGTFAINATNGRLTLRAPLDREQRAEHNLRVRVTDFGAPRLSADCRVRVSVADVNDNSPLSAAAGAFEFKVLATETRVSQFFLPCPLIGRPLLCSQQLQTGFSMQGGRGTMGLQQRATLVRSGGIGDPHPAGVPDEGAEVSDIVRGGQLVHPLGVAEVFVPRLVETFLEKHLTLVENGNTRSSAAVEQRAVGEAVNALAAPVHTDIQRNVVSARDGGLEAPPDVEGGRGGRVRTCDGTANAALKLVQPLTGGLLLQHASPDETRVCDTGPDDAGINPTDRSRREAPSRPDGSAQLGKAAFCPTDDVIKVLRPAQVMPHGLTSAPIAGWTTPEQQVEDDLPRSDVGGKIVLLEGVFPLRGETHGGGGRARSTTKGGRAVVQVSQEMDTRLASASSSWASSLKARMTLPLAFRIASTLMSRASFSQRKSSIMPIDASIWAVVSVPLAARTQILNFGSVATLAYVPALASFGLLGSSEGSVRSSGCCLFRSEPAEVLSSRLRRLTTWKPRGSGRPPVHTLQDQGAGGRLRAWDTGARSSALVGGVRAWDPDAGANGSVTYSLVAGGDSDSVQLDSADSSSGFIYLRRSLDGAAPGSLLSFTVDATDGGGRRTPLPVRLRVLAAPAAAALAVAGFANHPARRRGPRRAGPAAGQPDGRHRASMAAGSVRYQLLALSRSLSRPSHFQSGLFNADLSVNFLTGQLTVAAPLDSGQVSEYRAVVRAFIPANPGAFATTILTVRVAPSSASTAPSFSRPVFEFELAENLPPPQPLGSLRAAGSGAVRFALVGDSGPFAIDAATGELTTTAQLDREARDTWELNCSVADAATGRVTDFADVHIRVLDDNDRQPFGTSAYFKASVLEDSPVGTRFLQISATDGDTPEFARLRFSLTSNPDGKFAMDPVSGWVSVADGLDREAQGLYRLGFSVTDGKFSYDSEAEITVGDVNDNAPQFLAANYSFLALPDVQVGKSGSKWEQAGSKWEQAGSKWGKAGSKWEQAGSKWEQAAASENKRAASGNKRAASGEQAGSKWEQAGSKWGKAGSKWEQAGSKWEQAGSKWEQAGSKWEQAGSKWEQAGSKWEQAGSNKWEQAGSKWGKAGSKWEQAGSKWEQAGSKWEQAGSKWNKRAAARSDRRSPPSPQAPAAIGSVSATDADQPGSANARLTLSLSGPGSDLFAVDSATGQLSTRQRLQAGAEFPALLLTARDGGRPQKSATASLTVRVLTAELPVMNASEVRSGGIGDPHPAGVPDESALVTDIVRGGQLVHLLGVAEVFVPRLVELTLPIPVTLGAGQSLVRVGATFSQEGPAGGLTFSLVGGNGSDWLSLDASTGWVSLRRALDSAMAGQRLQLLVGAASTANAAVKAQRPTRLNFVLTLPNSHGPVIAPGAYQASVAETAGPGTLLFSIDVSDGDSGINGQGAHAIPQVDLSIQRVTPSLGLELRIDPAKAGAYQLLLASGSGLDFERARSHSVSLLAADRAYARRTADAALTLLVVDVNDSPPRFASREFFARVAENSPAGHALLNLSASDADDSPANSQISFGIAAADGNASSTPLPFATSPSSGLVSTTGPLDFEARSWHRLVATAWNPGSSGVATASASVYVEVGSENEFAPQPEPPSLQLRLRPGVDSPGKVLGRVRASDADAGPAGRLRFALVAADPSAAVGLLTVNHDTGDVVVAAVPPGSPAAAVRSRCTLTVQVSNPGPYRDALVAQVPVRIDIDDGNDPPVFATPAFTAAISEAVPVGANVTRAIAEDPDSAPGDRDFRFALAEAAEAPFSVDPATGQVRVAAPLDRETRPRFNLTLLAIDSGSPALTATARLLVTLTDVNDCGPRFEPAVPRLVVQEGLWPGAIVGRLAEFATDPDELGHGAPFSFRPVADDRFTVGADGLVVTKSTLDREALQVAQLAVVVTDVGGVSATLTF</sequence>
<dbReference type="Gene3D" id="1.20.120.330">
    <property type="entry name" value="Nucleotidyltransferases domain 2"/>
    <property type="match status" value="1"/>
</dbReference>
<dbReference type="PANTHER" id="PTHR24026:SF136">
    <property type="entry name" value="PROTOCADHERIN-23"/>
    <property type="match status" value="1"/>
</dbReference>
<organism evidence="13 14">
    <name type="scientific">Macrostomum lignano</name>
    <dbReference type="NCBI Taxonomy" id="282301"/>
    <lineage>
        <taxon>Eukaryota</taxon>
        <taxon>Metazoa</taxon>
        <taxon>Spiralia</taxon>
        <taxon>Lophotrochozoa</taxon>
        <taxon>Platyhelminthes</taxon>
        <taxon>Rhabditophora</taxon>
        <taxon>Macrostomorpha</taxon>
        <taxon>Macrostomida</taxon>
        <taxon>Macrostomidae</taxon>
        <taxon>Macrostomum</taxon>
    </lineage>
</organism>
<evidence type="ECO:0000256" key="6">
    <source>
        <dbReference type="ARBA" id="ARBA00022889"/>
    </source>
</evidence>
<dbReference type="Pfam" id="PF00028">
    <property type="entry name" value="Cadherin"/>
    <property type="match status" value="6"/>
</dbReference>
<evidence type="ECO:0000256" key="1">
    <source>
        <dbReference type="ARBA" id="ARBA00004167"/>
    </source>
</evidence>
<feature type="domain" description="Cadherin" evidence="12">
    <location>
        <begin position="1273"/>
        <end position="1373"/>
    </location>
</feature>
<feature type="region of interest" description="Disordered" evidence="11">
    <location>
        <begin position="1392"/>
        <end position="1580"/>
    </location>
</feature>
<evidence type="ECO:0000256" key="3">
    <source>
        <dbReference type="ARBA" id="ARBA00022729"/>
    </source>
</evidence>
<evidence type="ECO:0000256" key="4">
    <source>
        <dbReference type="ARBA" id="ARBA00022737"/>
    </source>
</evidence>
<accession>A0A1I8GNA3</accession>
<dbReference type="WBParaSite" id="maker-uti_cns_0002425-snap-gene-0.11-mRNA-1">
    <property type="protein sequence ID" value="maker-uti_cns_0002425-snap-gene-0.11-mRNA-1"/>
    <property type="gene ID" value="maker-uti_cns_0002425-snap-gene-0.11"/>
</dbReference>
<feature type="domain" description="Cadherin" evidence="12">
    <location>
        <begin position="177"/>
        <end position="280"/>
    </location>
</feature>
<evidence type="ECO:0000313" key="14">
    <source>
        <dbReference type="WBParaSite" id="maker-uti_cns_0002425-snap-gene-0.11-mRNA-1"/>
    </source>
</evidence>
<dbReference type="Gene3D" id="2.60.40.60">
    <property type="entry name" value="Cadherins"/>
    <property type="match status" value="14"/>
</dbReference>
<evidence type="ECO:0000313" key="13">
    <source>
        <dbReference type="Proteomes" id="UP000095280"/>
    </source>
</evidence>
<feature type="domain" description="Cadherin" evidence="12">
    <location>
        <begin position="965"/>
        <end position="1069"/>
    </location>
</feature>
<feature type="domain" description="Cadherin" evidence="12">
    <location>
        <begin position="1074"/>
        <end position="1174"/>
    </location>
</feature>